<dbReference type="InterPro" id="IPR000014">
    <property type="entry name" value="PAS"/>
</dbReference>
<dbReference type="InterPro" id="IPR013767">
    <property type="entry name" value="PAS_fold"/>
</dbReference>
<evidence type="ECO:0000256" key="1">
    <source>
        <dbReference type="ARBA" id="ARBA00000085"/>
    </source>
</evidence>
<feature type="domain" description="PAS" evidence="17">
    <location>
        <begin position="508"/>
        <end position="580"/>
    </location>
</feature>
<keyword evidence="4" id="KW-1003">Cell membrane</keyword>
<feature type="domain" description="PAS" evidence="17">
    <location>
        <begin position="762"/>
        <end position="807"/>
    </location>
</feature>
<dbReference type="AlphaFoldDB" id="A0AAU7NYK1"/>
<dbReference type="FunFam" id="3.30.565.10:FF:000006">
    <property type="entry name" value="Sensor histidine kinase WalK"/>
    <property type="match status" value="1"/>
</dbReference>
<evidence type="ECO:0000256" key="7">
    <source>
        <dbReference type="ARBA" id="ARBA00022679"/>
    </source>
</evidence>
<evidence type="ECO:0000256" key="2">
    <source>
        <dbReference type="ARBA" id="ARBA00004429"/>
    </source>
</evidence>
<feature type="domain" description="PAC" evidence="18">
    <location>
        <begin position="710"/>
        <end position="765"/>
    </location>
</feature>
<dbReference type="RefSeq" id="WP_349432573.1">
    <property type="nucleotide sequence ID" value="NZ_CP157743.1"/>
</dbReference>
<dbReference type="GO" id="GO:0000155">
    <property type="term" value="F:phosphorelay sensor kinase activity"/>
    <property type="evidence" value="ECO:0007669"/>
    <property type="project" value="InterPro"/>
</dbReference>
<feature type="domain" description="PAC" evidence="18">
    <location>
        <begin position="332"/>
        <end position="384"/>
    </location>
</feature>
<dbReference type="PRINTS" id="PR00344">
    <property type="entry name" value="BCTRLSENSOR"/>
</dbReference>
<dbReference type="InterPro" id="IPR003661">
    <property type="entry name" value="HisK_dim/P_dom"/>
</dbReference>
<dbReference type="Pfam" id="PF00989">
    <property type="entry name" value="PAS"/>
    <property type="match status" value="1"/>
</dbReference>
<dbReference type="GO" id="GO:0000166">
    <property type="term" value="F:nucleotide binding"/>
    <property type="evidence" value="ECO:0007669"/>
    <property type="project" value="UniProtKB-KW"/>
</dbReference>
<dbReference type="PROSITE" id="PS50110">
    <property type="entry name" value="RESPONSE_REGULATORY"/>
    <property type="match status" value="2"/>
</dbReference>
<dbReference type="Pfam" id="PF00512">
    <property type="entry name" value="HisKA"/>
    <property type="match status" value="1"/>
</dbReference>
<dbReference type="Proteomes" id="UP001225378">
    <property type="component" value="Chromosome"/>
</dbReference>
<organism evidence="19 20">
    <name type="scientific">Methylomarinum roseum</name>
    <dbReference type="NCBI Taxonomy" id="3067653"/>
    <lineage>
        <taxon>Bacteria</taxon>
        <taxon>Pseudomonadati</taxon>
        <taxon>Pseudomonadota</taxon>
        <taxon>Gammaproteobacteria</taxon>
        <taxon>Methylococcales</taxon>
        <taxon>Methylococcaceae</taxon>
        <taxon>Methylomarinum</taxon>
    </lineage>
</organism>
<dbReference type="CDD" id="cd00082">
    <property type="entry name" value="HisKA"/>
    <property type="match status" value="1"/>
</dbReference>
<evidence type="ECO:0000256" key="4">
    <source>
        <dbReference type="ARBA" id="ARBA00022475"/>
    </source>
</evidence>
<dbReference type="InterPro" id="IPR036890">
    <property type="entry name" value="HATPase_C_sf"/>
</dbReference>
<keyword evidence="5" id="KW-0997">Cell inner membrane</keyword>
<evidence type="ECO:0000256" key="3">
    <source>
        <dbReference type="ARBA" id="ARBA00012438"/>
    </source>
</evidence>
<reference evidence="19 20" key="1">
    <citation type="journal article" date="2024" name="Microbiology">
        <title>Methylomarinum rosea sp. nov., a novel halophilic methanotrophic bacterium from the hypersaline Lake Elton.</title>
        <authorList>
            <person name="Suleimanov R.Z."/>
            <person name="Oshkin I.Y."/>
            <person name="Danilova O.V."/>
            <person name="Suzina N.E."/>
            <person name="Dedysh S.N."/>
        </authorList>
    </citation>
    <scope>NUCLEOTIDE SEQUENCE [LARGE SCALE GENOMIC DNA]</scope>
    <source>
        <strain evidence="19 20">Ch1-1</strain>
    </source>
</reference>
<evidence type="ECO:0000256" key="9">
    <source>
        <dbReference type="ARBA" id="ARBA00022737"/>
    </source>
</evidence>
<dbReference type="PANTHER" id="PTHR43047">
    <property type="entry name" value="TWO-COMPONENT HISTIDINE PROTEIN KINASE"/>
    <property type="match status" value="1"/>
</dbReference>
<dbReference type="InterPro" id="IPR000700">
    <property type="entry name" value="PAS-assoc_C"/>
</dbReference>
<dbReference type="Pfam" id="PF13426">
    <property type="entry name" value="PAS_9"/>
    <property type="match status" value="2"/>
</dbReference>
<dbReference type="InterPro" id="IPR035965">
    <property type="entry name" value="PAS-like_dom_sf"/>
</dbReference>
<sequence length="1267" mass="142807">MSADFANLNKEVTAALLRQLGRVRQTLDAEAWQIRDPKLLSDLIHGFIEFIAPLGDASLFKQACKLQQLLLVVSENALPVDQTIARRIEQQLGQLETLVSQAIPLSLPTASTADDASSTEQPLRIFLLDQHPLAASRHALVFQAAGFSIALVDKADRLLAEMAKTESELLFMQCCSMPVENCRQLIDRLRERAKYYQLPLLLLTYPEQQPLQQALAGLDNVTVVQAPLSADQLVEIGARLIRQSRLKKKQIQSLQRFNYEHEREQQAIDSHAIVSITNAQGDIIHVNDKFCRISGYSCEQLIGNNHRLLKSGQHPPAFYQQMWHTILAGKIWQGEICNRRKDGVFYWVKASIIPFLDECGKPYKYISYRTDISHIKRAEEKTRLLLESLGEGVFGVDLHLDCTFINSAAADMLGCRKDTVLGQAIQSFFSLSESDQQDCELVENPIAQTVADGKTRRQERLFRRNDGSSFPVDLTVTPKMYHGHCEGAQVVFRDISVRKQMERALSGSEERFRRAQNYANIGTWEWNIETDDLYWSERIAPLFGYPEHELETCYENFIKAVHPDDREPLERAIGHCFENNAPYFIEHRVVWPDGQIRWVSEHGDVVRDAAGKPIKMLGVIQDINARKLTEQQLKESEERLSVAIEGAGDGIWDWNMRTNQMEFSTLYAQMLGYQQSELKPRADTWINTIYPGDRDRVNRTLLDYLNGKIPKFEIEMRQRCKDHSWKWMLCRGKVVSRGRNNKPVRMTAIQTDISQRKKLEEKLLLFSHIFEVSEQFIGIADHQGFLTYVNPALCKRVGYRSSDIVGRHFRCLLPKHRRDQDAKNIMVSMETNKSWTGELPILCRNGSQFISSSNIGSITDQQGNIKSIFNIFSDFGDELKRRSELARAKDAAEQANQAKSEFLSRMSHELRTPLNAILGFAQILQFDDDMSMEQQESLHEIIKAGDHLLQLINEILDLAKIEAGHIDLSLEAVALHSAVQESVSLIEPLASARSISIANAIDAAINVKADAVRLKQVLLNLLSNAVKYNRPNGWIRIDSQTLANGYLRIMVCDNGIGVSEQRREELFQPFNRLDAEESGIEGTGIGLPITKRLIELMGGKIGVDSKPGEGSVFWVEMPVASAQKPASGFNKRITGGNADASVNVVQQVLCIDDNPVNIKLMRQILGGRDNLKILIAHTPKLGIELALAHRPDLILLDIHMPGMNGYEVLKILQSDPAIKNTPVVAVTANAMKKEIEQAIAAGFTAYVSKPIQIQAFLGTIDKLLNND</sequence>
<keyword evidence="11" id="KW-0418">Kinase</keyword>
<dbReference type="SMART" id="SM00388">
    <property type="entry name" value="HisKA"/>
    <property type="match status" value="1"/>
</dbReference>
<evidence type="ECO:0000256" key="5">
    <source>
        <dbReference type="ARBA" id="ARBA00022519"/>
    </source>
</evidence>
<dbReference type="CDD" id="cd00130">
    <property type="entry name" value="PAS"/>
    <property type="match status" value="5"/>
</dbReference>
<dbReference type="PROSITE" id="PS50112">
    <property type="entry name" value="PAS"/>
    <property type="match status" value="5"/>
</dbReference>
<dbReference type="KEGG" id="mech:Q9L42_008025"/>
<dbReference type="SMART" id="SM00086">
    <property type="entry name" value="PAC"/>
    <property type="match status" value="5"/>
</dbReference>
<keyword evidence="9" id="KW-0677">Repeat</keyword>
<keyword evidence="20" id="KW-1185">Reference proteome</keyword>
<dbReference type="InterPro" id="IPR005467">
    <property type="entry name" value="His_kinase_dom"/>
</dbReference>
<evidence type="ECO:0000259" key="18">
    <source>
        <dbReference type="PROSITE" id="PS50113"/>
    </source>
</evidence>
<dbReference type="Pfam" id="PF00072">
    <property type="entry name" value="Response_reg"/>
    <property type="match status" value="1"/>
</dbReference>
<feature type="domain" description="PAS" evidence="17">
    <location>
        <begin position="636"/>
        <end position="708"/>
    </location>
</feature>
<dbReference type="Gene3D" id="3.30.565.10">
    <property type="entry name" value="Histidine kinase-like ATPase, C-terminal domain"/>
    <property type="match status" value="1"/>
</dbReference>
<keyword evidence="13" id="KW-0472">Membrane</keyword>
<feature type="modified residue" description="4-aspartylphosphate" evidence="14">
    <location>
        <position position="1197"/>
    </location>
</feature>
<proteinExistence type="predicted"/>
<accession>A0AAU7NYK1</accession>
<dbReference type="InterPro" id="IPR004358">
    <property type="entry name" value="Sig_transdc_His_kin-like_C"/>
</dbReference>
<evidence type="ECO:0000313" key="20">
    <source>
        <dbReference type="Proteomes" id="UP001225378"/>
    </source>
</evidence>
<feature type="domain" description="PAC" evidence="18">
    <location>
        <begin position="583"/>
        <end position="635"/>
    </location>
</feature>
<dbReference type="EC" id="2.7.13.3" evidence="3"/>
<feature type="domain" description="PAS" evidence="17">
    <location>
        <begin position="378"/>
        <end position="453"/>
    </location>
</feature>
<evidence type="ECO:0000259" key="15">
    <source>
        <dbReference type="PROSITE" id="PS50109"/>
    </source>
</evidence>
<feature type="domain" description="Histidine kinase" evidence="15">
    <location>
        <begin position="905"/>
        <end position="1121"/>
    </location>
</feature>
<feature type="domain" description="Response regulatory" evidence="16">
    <location>
        <begin position="124"/>
        <end position="241"/>
    </location>
</feature>
<evidence type="ECO:0000256" key="12">
    <source>
        <dbReference type="ARBA" id="ARBA00022989"/>
    </source>
</evidence>
<name>A0AAU7NYK1_9GAMM</name>
<dbReference type="SUPFAM" id="SSF55874">
    <property type="entry name" value="ATPase domain of HSP90 chaperone/DNA topoisomerase II/histidine kinase"/>
    <property type="match status" value="1"/>
</dbReference>
<feature type="domain" description="PAS" evidence="17">
    <location>
        <begin position="260"/>
        <end position="315"/>
    </location>
</feature>
<evidence type="ECO:0000256" key="13">
    <source>
        <dbReference type="ARBA" id="ARBA00023136"/>
    </source>
</evidence>
<dbReference type="GO" id="GO:0006355">
    <property type="term" value="P:regulation of DNA-templated transcription"/>
    <property type="evidence" value="ECO:0007669"/>
    <property type="project" value="InterPro"/>
</dbReference>
<dbReference type="Gene3D" id="1.10.287.130">
    <property type="match status" value="1"/>
</dbReference>
<keyword evidence="12" id="KW-1133">Transmembrane helix</keyword>
<dbReference type="PROSITE" id="PS50109">
    <property type="entry name" value="HIS_KIN"/>
    <property type="match status" value="1"/>
</dbReference>
<dbReference type="PROSITE" id="PS50113">
    <property type="entry name" value="PAC"/>
    <property type="match status" value="3"/>
</dbReference>
<keyword evidence="10" id="KW-0547">Nucleotide-binding</keyword>
<dbReference type="CDD" id="cd16922">
    <property type="entry name" value="HATPase_EvgS-ArcB-TorS-like"/>
    <property type="match status" value="1"/>
</dbReference>
<protein>
    <recommendedName>
        <fullName evidence="3">histidine kinase</fullName>
        <ecNumber evidence="3">2.7.13.3</ecNumber>
    </recommendedName>
</protein>
<evidence type="ECO:0000256" key="6">
    <source>
        <dbReference type="ARBA" id="ARBA00022553"/>
    </source>
</evidence>
<dbReference type="GO" id="GO:0009927">
    <property type="term" value="F:histidine phosphotransfer kinase activity"/>
    <property type="evidence" value="ECO:0007669"/>
    <property type="project" value="TreeGrafter"/>
</dbReference>
<dbReference type="Gene3D" id="3.30.450.20">
    <property type="entry name" value="PAS domain"/>
    <property type="match status" value="5"/>
</dbReference>
<dbReference type="SMART" id="SM00091">
    <property type="entry name" value="PAS"/>
    <property type="match status" value="5"/>
</dbReference>
<dbReference type="SUPFAM" id="SSF55785">
    <property type="entry name" value="PYP-like sensor domain (PAS domain)"/>
    <property type="match status" value="5"/>
</dbReference>
<evidence type="ECO:0000256" key="8">
    <source>
        <dbReference type="ARBA" id="ARBA00022692"/>
    </source>
</evidence>
<dbReference type="InterPro" id="IPR013655">
    <property type="entry name" value="PAS_fold_3"/>
</dbReference>
<keyword evidence="6 14" id="KW-0597">Phosphoprotein</keyword>
<dbReference type="InterPro" id="IPR001610">
    <property type="entry name" value="PAC"/>
</dbReference>
<dbReference type="FunFam" id="2.10.70.100:FF:000001">
    <property type="entry name" value="Sensory transduction histidine kinase"/>
    <property type="match status" value="1"/>
</dbReference>
<comment type="catalytic activity">
    <reaction evidence="1">
        <text>ATP + protein L-histidine = ADP + protein N-phospho-L-histidine.</text>
        <dbReference type="EC" id="2.7.13.3"/>
    </reaction>
</comment>
<evidence type="ECO:0000259" key="16">
    <source>
        <dbReference type="PROSITE" id="PS50110"/>
    </source>
</evidence>
<dbReference type="InterPro" id="IPR003594">
    <property type="entry name" value="HATPase_dom"/>
</dbReference>
<dbReference type="Pfam" id="PF08447">
    <property type="entry name" value="PAS_3"/>
    <property type="match status" value="2"/>
</dbReference>
<dbReference type="NCBIfam" id="TIGR00229">
    <property type="entry name" value="sensory_box"/>
    <property type="match status" value="5"/>
</dbReference>
<dbReference type="EMBL" id="CP157743">
    <property type="protein sequence ID" value="XBS22059.1"/>
    <property type="molecule type" value="Genomic_DNA"/>
</dbReference>
<evidence type="ECO:0000256" key="14">
    <source>
        <dbReference type="PROSITE-ProRule" id="PRU00169"/>
    </source>
</evidence>
<dbReference type="InterPro" id="IPR036097">
    <property type="entry name" value="HisK_dim/P_sf"/>
</dbReference>
<comment type="caution">
    <text evidence="14">Lacks conserved residue(s) required for the propagation of feature annotation.</text>
</comment>
<dbReference type="Pfam" id="PF02518">
    <property type="entry name" value="HATPase_c"/>
    <property type="match status" value="1"/>
</dbReference>
<feature type="domain" description="Response regulatory" evidence="16">
    <location>
        <begin position="1147"/>
        <end position="1264"/>
    </location>
</feature>
<dbReference type="Gene3D" id="2.10.70.100">
    <property type="match status" value="1"/>
</dbReference>
<dbReference type="SUPFAM" id="SSF52172">
    <property type="entry name" value="CheY-like"/>
    <property type="match status" value="2"/>
</dbReference>
<keyword evidence="7" id="KW-0808">Transferase</keyword>
<dbReference type="SMART" id="SM00448">
    <property type="entry name" value="REC"/>
    <property type="match status" value="1"/>
</dbReference>
<gene>
    <name evidence="19" type="ORF">Q9L42_008025</name>
</gene>
<evidence type="ECO:0000259" key="17">
    <source>
        <dbReference type="PROSITE" id="PS50112"/>
    </source>
</evidence>
<keyword evidence="8" id="KW-0812">Transmembrane</keyword>
<dbReference type="SMART" id="SM00387">
    <property type="entry name" value="HATPase_c"/>
    <property type="match status" value="1"/>
</dbReference>
<dbReference type="InterPro" id="IPR011006">
    <property type="entry name" value="CheY-like_superfamily"/>
</dbReference>
<dbReference type="SUPFAM" id="SSF47384">
    <property type="entry name" value="Homodimeric domain of signal transducing histidine kinase"/>
    <property type="match status" value="1"/>
</dbReference>
<dbReference type="GO" id="GO:0005886">
    <property type="term" value="C:plasma membrane"/>
    <property type="evidence" value="ECO:0007669"/>
    <property type="project" value="UniProtKB-SubCell"/>
</dbReference>
<evidence type="ECO:0000256" key="11">
    <source>
        <dbReference type="ARBA" id="ARBA00022777"/>
    </source>
</evidence>
<evidence type="ECO:0000313" key="19">
    <source>
        <dbReference type="EMBL" id="XBS22059.1"/>
    </source>
</evidence>
<comment type="subcellular location">
    <subcellularLocation>
        <location evidence="2">Cell inner membrane</location>
        <topology evidence="2">Multi-pass membrane protein</topology>
    </subcellularLocation>
</comment>
<dbReference type="PANTHER" id="PTHR43047:SF72">
    <property type="entry name" value="OSMOSENSING HISTIDINE PROTEIN KINASE SLN1"/>
    <property type="match status" value="1"/>
</dbReference>
<dbReference type="Gene3D" id="3.40.50.2300">
    <property type="match status" value="2"/>
</dbReference>
<dbReference type="InterPro" id="IPR001789">
    <property type="entry name" value="Sig_transdc_resp-reg_receiver"/>
</dbReference>
<evidence type="ECO:0000256" key="10">
    <source>
        <dbReference type="ARBA" id="ARBA00022741"/>
    </source>
</evidence>